<comment type="caution">
    <text evidence="2">The sequence shown here is derived from an EMBL/GenBank/DDBJ whole genome shotgun (WGS) entry which is preliminary data.</text>
</comment>
<keyword evidence="1" id="KW-0812">Transmembrane</keyword>
<evidence type="ECO:0000313" key="3">
    <source>
        <dbReference type="Proteomes" id="UP000272400"/>
    </source>
</evidence>
<name>A0A3N1D093_9ACTN</name>
<sequence>MPRRPAEPLLTVRAALILGLALIVGGTAGALAVWAGGALPEALLTAGAAAAGTISLLHQIIGNDTDR</sequence>
<feature type="transmembrane region" description="Helical" evidence="1">
    <location>
        <begin position="12"/>
        <end position="36"/>
    </location>
</feature>
<gene>
    <name evidence="2" type="ORF">EDD29_4510</name>
</gene>
<keyword evidence="1" id="KW-1133">Transmembrane helix</keyword>
<dbReference type="AlphaFoldDB" id="A0A3N1D093"/>
<accession>A0A3N1D093</accession>
<proteinExistence type="predicted"/>
<dbReference type="Proteomes" id="UP000272400">
    <property type="component" value="Unassembled WGS sequence"/>
</dbReference>
<keyword evidence="3" id="KW-1185">Reference proteome</keyword>
<dbReference type="EMBL" id="RJKE01000001">
    <property type="protein sequence ID" value="ROO86926.1"/>
    <property type="molecule type" value="Genomic_DNA"/>
</dbReference>
<feature type="transmembrane region" description="Helical" evidence="1">
    <location>
        <begin position="42"/>
        <end position="61"/>
    </location>
</feature>
<protein>
    <submittedName>
        <fullName evidence="2">Uncharacterized protein</fullName>
    </submittedName>
</protein>
<keyword evidence="1" id="KW-0472">Membrane</keyword>
<reference evidence="2 3" key="1">
    <citation type="submission" date="2018-11" db="EMBL/GenBank/DDBJ databases">
        <title>Sequencing the genomes of 1000 actinobacteria strains.</title>
        <authorList>
            <person name="Klenk H.-P."/>
        </authorList>
    </citation>
    <scope>NUCLEOTIDE SEQUENCE [LARGE SCALE GENOMIC DNA]</scope>
    <source>
        <strain evidence="2 3">DSM 44254</strain>
    </source>
</reference>
<evidence type="ECO:0000256" key="1">
    <source>
        <dbReference type="SAM" id="Phobius"/>
    </source>
</evidence>
<evidence type="ECO:0000313" key="2">
    <source>
        <dbReference type="EMBL" id="ROO86926.1"/>
    </source>
</evidence>
<organism evidence="2 3">
    <name type="scientific">Actinocorallia herbida</name>
    <dbReference type="NCBI Taxonomy" id="58109"/>
    <lineage>
        <taxon>Bacteria</taxon>
        <taxon>Bacillati</taxon>
        <taxon>Actinomycetota</taxon>
        <taxon>Actinomycetes</taxon>
        <taxon>Streptosporangiales</taxon>
        <taxon>Thermomonosporaceae</taxon>
        <taxon>Actinocorallia</taxon>
    </lineage>
</organism>